<name>A0ABY7BC33_9PSEU</name>
<reference evidence="2" key="1">
    <citation type="submission" date="2022-11" db="EMBL/GenBank/DDBJ databases">
        <authorList>
            <person name="Mo P."/>
        </authorList>
    </citation>
    <scope>NUCLEOTIDE SEQUENCE</scope>
    <source>
        <strain evidence="2">HUAS 11-8</strain>
    </source>
</reference>
<keyword evidence="1" id="KW-0812">Transmembrane</keyword>
<evidence type="ECO:0000313" key="3">
    <source>
        <dbReference type="Proteomes" id="UP001163203"/>
    </source>
</evidence>
<organism evidence="2 3">
    <name type="scientific">Amycolatopsis cynarae</name>
    <dbReference type="NCBI Taxonomy" id="2995223"/>
    <lineage>
        <taxon>Bacteria</taxon>
        <taxon>Bacillati</taxon>
        <taxon>Actinomycetota</taxon>
        <taxon>Actinomycetes</taxon>
        <taxon>Pseudonocardiales</taxon>
        <taxon>Pseudonocardiaceae</taxon>
        <taxon>Amycolatopsis</taxon>
    </lineage>
</organism>
<keyword evidence="1" id="KW-0472">Membrane</keyword>
<dbReference type="EMBL" id="CP113836">
    <property type="protein sequence ID" value="WAL68979.1"/>
    <property type="molecule type" value="Genomic_DNA"/>
</dbReference>
<evidence type="ECO:0000256" key="1">
    <source>
        <dbReference type="SAM" id="Phobius"/>
    </source>
</evidence>
<feature type="transmembrane region" description="Helical" evidence="1">
    <location>
        <begin position="6"/>
        <end position="28"/>
    </location>
</feature>
<protein>
    <submittedName>
        <fullName evidence="2">Uncharacterized protein</fullName>
    </submittedName>
</protein>
<gene>
    <name evidence="2" type="ORF">ORV05_14795</name>
</gene>
<dbReference type="Proteomes" id="UP001163203">
    <property type="component" value="Chromosome"/>
</dbReference>
<evidence type="ECO:0000313" key="2">
    <source>
        <dbReference type="EMBL" id="WAL68979.1"/>
    </source>
</evidence>
<accession>A0ABY7BC33</accession>
<dbReference type="RefSeq" id="WP_268759068.1">
    <property type="nucleotide sequence ID" value="NZ_CP113836.1"/>
</dbReference>
<proteinExistence type="predicted"/>
<sequence length="52" mass="6002">MLQTAGLDLLIAWSIFFALLGVLAFLLLRHVSHPLDDVLFHEKDRRKRDDGK</sequence>
<keyword evidence="3" id="KW-1185">Reference proteome</keyword>
<keyword evidence="1" id="KW-1133">Transmembrane helix</keyword>